<keyword evidence="4" id="KW-1185">Reference proteome</keyword>
<dbReference type="GO" id="GO:0006508">
    <property type="term" value="P:proteolysis"/>
    <property type="evidence" value="ECO:0007669"/>
    <property type="project" value="UniProtKB-KW"/>
</dbReference>
<dbReference type="RefSeq" id="WP_166395280.1">
    <property type="nucleotide sequence ID" value="NZ_CP045121.1"/>
</dbReference>
<evidence type="ECO:0000313" key="3">
    <source>
        <dbReference type="EMBL" id="QIN77600.1"/>
    </source>
</evidence>
<comment type="similarity">
    <text evidence="1">Belongs to the peptidase C56 family.</text>
</comment>
<keyword evidence="3" id="KW-0645">Protease</keyword>
<dbReference type="EMBL" id="CP045121">
    <property type="protein sequence ID" value="QIN77600.1"/>
    <property type="molecule type" value="Genomic_DNA"/>
</dbReference>
<dbReference type="PANTHER" id="PTHR42733">
    <property type="entry name" value="DJ-1 PROTEIN"/>
    <property type="match status" value="1"/>
</dbReference>
<dbReference type="GO" id="GO:0008233">
    <property type="term" value="F:peptidase activity"/>
    <property type="evidence" value="ECO:0007669"/>
    <property type="project" value="UniProtKB-KW"/>
</dbReference>
<gene>
    <name evidence="3" type="ORF">GBA65_02720</name>
</gene>
<reference evidence="3 4" key="1">
    <citation type="submission" date="2019-10" db="EMBL/GenBank/DDBJ databases">
        <title>Rubrobacter sp nov SCSIO 52915 isolated from a deep-sea sediment in the South China Sea.</title>
        <authorList>
            <person name="Chen R.W."/>
        </authorList>
    </citation>
    <scope>NUCLEOTIDE SEQUENCE [LARGE SCALE GENOMIC DNA]</scope>
    <source>
        <strain evidence="3 4">SCSIO 52915</strain>
    </source>
</reference>
<dbReference type="Proteomes" id="UP000502706">
    <property type="component" value="Chromosome"/>
</dbReference>
<organism evidence="3 4">
    <name type="scientific">Rubrobacter marinus</name>
    <dbReference type="NCBI Taxonomy" id="2653852"/>
    <lineage>
        <taxon>Bacteria</taxon>
        <taxon>Bacillati</taxon>
        <taxon>Actinomycetota</taxon>
        <taxon>Rubrobacteria</taxon>
        <taxon>Rubrobacterales</taxon>
        <taxon>Rubrobacteraceae</taxon>
        <taxon>Rubrobacter</taxon>
    </lineage>
</organism>
<dbReference type="KEGG" id="rmar:GBA65_02720"/>
<protein>
    <submittedName>
        <fullName evidence="3">DJ-1/PfpI/YhbO family deglycase/protease</fullName>
    </submittedName>
</protein>
<dbReference type="PANTHER" id="PTHR42733:SF12">
    <property type="entry name" value="PROTEINASE"/>
    <property type="match status" value="1"/>
</dbReference>
<keyword evidence="3" id="KW-0378">Hydrolase</keyword>
<proteinExistence type="inferred from homology"/>
<dbReference type="InterPro" id="IPR006286">
    <property type="entry name" value="C56_PfpI-like"/>
</dbReference>
<dbReference type="PROSITE" id="PS51276">
    <property type="entry name" value="PEPTIDASE_C56_PFPI"/>
    <property type="match status" value="1"/>
</dbReference>
<dbReference type="CDD" id="cd03134">
    <property type="entry name" value="GATase1_PfpI_like"/>
    <property type="match status" value="1"/>
</dbReference>
<dbReference type="InterPro" id="IPR002818">
    <property type="entry name" value="DJ-1/PfpI"/>
</dbReference>
<name>A0A6G8PT43_9ACTN</name>
<evidence type="ECO:0000256" key="1">
    <source>
        <dbReference type="ARBA" id="ARBA00008542"/>
    </source>
</evidence>
<accession>A0A6G8PT43</accession>
<dbReference type="SUPFAM" id="SSF52317">
    <property type="entry name" value="Class I glutamine amidotransferase-like"/>
    <property type="match status" value="1"/>
</dbReference>
<evidence type="ECO:0000313" key="4">
    <source>
        <dbReference type="Proteomes" id="UP000502706"/>
    </source>
</evidence>
<feature type="domain" description="DJ-1/PfpI" evidence="2">
    <location>
        <begin position="8"/>
        <end position="178"/>
    </location>
</feature>
<sequence>MADELQGRKVAILLAPVGTEQVEFVQPKGAVEEAGASVDVVGFQVGEAQTMNSDVNPGETFGVEKAFSEVSADDYDALIVPGGTVGADNLRGNPEAVEFVRAFFEQSKPVGVICHGPWTLVEADVVRGRTLTSYPTLQTDIRNAGGEWVDQEVVTDKGLVTSRNPDDLPAFCSKIVEEFAEGKHAEQSRSA</sequence>
<dbReference type="NCBIfam" id="TIGR01382">
    <property type="entry name" value="PfpI"/>
    <property type="match status" value="1"/>
</dbReference>
<dbReference type="Gene3D" id="3.40.50.880">
    <property type="match status" value="1"/>
</dbReference>
<evidence type="ECO:0000259" key="2">
    <source>
        <dbReference type="Pfam" id="PF01965"/>
    </source>
</evidence>
<dbReference type="AlphaFoldDB" id="A0A6G8PT43"/>
<dbReference type="InterPro" id="IPR029062">
    <property type="entry name" value="Class_I_gatase-like"/>
</dbReference>
<dbReference type="Pfam" id="PF01965">
    <property type="entry name" value="DJ-1_PfpI"/>
    <property type="match status" value="1"/>
</dbReference>